<proteinExistence type="inferred from homology"/>
<reference evidence="5" key="1">
    <citation type="submission" date="2020-04" db="EMBL/GenBank/DDBJ databases">
        <authorList>
            <person name="Chiriac C."/>
            <person name="Salcher M."/>
            <person name="Ghai R."/>
            <person name="Kavagutti S V."/>
        </authorList>
    </citation>
    <scope>NUCLEOTIDE SEQUENCE</scope>
</reference>
<protein>
    <submittedName>
        <fullName evidence="5">Integrase, catalytic domain containing protein</fullName>
    </submittedName>
</protein>
<dbReference type="GO" id="GO:0015074">
    <property type="term" value="P:DNA integration"/>
    <property type="evidence" value="ECO:0007669"/>
    <property type="project" value="InterPro"/>
</dbReference>
<evidence type="ECO:0000256" key="2">
    <source>
        <dbReference type="ARBA" id="ARBA00023125"/>
    </source>
</evidence>
<gene>
    <name evidence="5" type="ORF">UFOVP843_36</name>
    <name evidence="6" type="ORF">UFOVP936_8</name>
</gene>
<keyword evidence="3" id="KW-0233">DNA recombination</keyword>
<dbReference type="InterPro" id="IPR013762">
    <property type="entry name" value="Integrase-like_cat_sf"/>
</dbReference>
<accession>A0A6J5PAU6</accession>
<sequence length="426" mass="46681">MTQIRIRHLVILPGARGALPRYFWQPSSKLRALGWRPTRVPADWPNILDPGALEAAAIAAAQDLNAKVDASREALIDAAALASVRPPPPLSARTLHELIVDYKQGRSWRELAPKSQRGYNQCLARLEVWGGDVPVRVITAARVQKLIDSLRATPAVANAVARVLRLLLEHGRRGGWITINPALRPNLTGTPPTGLIWPRGAVDVFVAAADRLGRHSIGTAVLLNEWLGQREGDILRMPRQAFRNGSLVLKQSKTGAGVVLPIHLVERLMQRYRQEEARQQTRVGLDQPLPFTIVVNETTGLPYKEDNFRHLFAEVRAAAALDAPAGFNVDHLMPGRSASDPNAFVVRMEQLTFMSLRHTAVTRLAEAGADNSLIATITGHSQATVQSIIERYMVRTAKMAALAFGKRVAAEEADRAPPKSEAENIA</sequence>
<evidence type="ECO:0000313" key="5">
    <source>
        <dbReference type="EMBL" id="CAB4166551.1"/>
    </source>
</evidence>
<dbReference type="SUPFAM" id="SSF56349">
    <property type="entry name" value="DNA breaking-rejoining enzymes"/>
    <property type="match status" value="1"/>
</dbReference>
<dbReference type="Gene3D" id="1.10.150.130">
    <property type="match status" value="1"/>
</dbReference>
<feature type="domain" description="Tyr recombinase" evidence="4">
    <location>
        <begin position="190"/>
        <end position="405"/>
    </location>
</feature>
<organism evidence="5">
    <name type="scientific">uncultured Caudovirales phage</name>
    <dbReference type="NCBI Taxonomy" id="2100421"/>
    <lineage>
        <taxon>Viruses</taxon>
        <taxon>Duplodnaviria</taxon>
        <taxon>Heunggongvirae</taxon>
        <taxon>Uroviricota</taxon>
        <taxon>Caudoviricetes</taxon>
        <taxon>Peduoviridae</taxon>
        <taxon>Maltschvirus</taxon>
        <taxon>Maltschvirus maltsch</taxon>
    </lineage>
</organism>
<dbReference type="EMBL" id="LR796882">
    <property type="protein sequence ID" value="CAB4172417.1"/>
    <property type="molecule type" value="Genomic_DNA"/>
</dbReference>
<dbReference type="InterPro" id="IPR010998">
    <property type="entry name" value="Integrase_recombinase_N"/>
</dbReference>
<comment type="similarity">
    <text evidence="1">Belongs to the 'phage' integrase family.</text>
</comment>
<dbReference type="PROSITE" id="PS51898">
    <property type="entry name" value="TYR_RECOMBINASE"/>
    <property type="match status" value="1"/>
</dbReference>
<dbReference type="EMBL" id="LR796786">
    <property type="protein sequence ID" value="CAB4166551.1"/>
    <property type="molecule type" value="Genomic_DNA"/>
</dbReference>
<evidence type="ECO:0000256" key="3">
    <source>
        <dbReference type="ARBA" id="ARBA00023172"/>
    </source>
</evidence>
<evidence type="ECO:0000256" key="1">
    <source>
        <dbReference type="ARBA" id="ARBA00008857"/>
    </source>
</evidence>
<dbReference type="GO" id="GO:0003677">
    <property type="term" value="F:DNA binding"/>
    <property type="evidence" value="ECO:0007669"/>
    <property type="project" value="UniProtKB-KW"/>
</dbReference>
<dbReference type="GO" id="GO:0006310">
    <property type="term" value="P:DNA recombination"/>
    <property type="evidence" value="ECO:0007669"/>
    <property type="project" value="UniProtKB-KW"/>
</dbReference>
<dbReference type="InterPro" id="IPR011010">
    <property type="entry name" value="DNA_brk_join_enz"/>
</dbReference>
<evidence type="ECO:0000313" key="6">
    <source>
        <dbReference type="EMBL" id="CAB4172417.1"/>
    </source>
</evidence>
<keyword evidence="2" id="KW-0238">DNA-binding</keyword>
<dbReference type="InterPro" id="IPR002104">
    <property type="entry name" value="Integrase_catalytic"/>
</dbReference>
<name>A0A6J5PAU6_9CAUD</name>
<dbReference type="Gene3D" id="1.10.443.10">
    <property type="entry name" value="Intergrase catalytic core"/>
    <property type="match status" value="1"/>
</dbReference>
<evidence type="ECO:0000259" key="4">
    <source>
        <dbReference type="PROSITE" id="PS51898"/>
    </source>
</evidence>